<keyword evidence="3" id="KW-1185">Reference proteome</keyword>
<feature type="transmembrane region" description="Helical" evidence="1">
    <location>
        <begin position="390"/>
        <end position="416"/>
    </location>
</feature>
<dbReference type="Proteomes" id="UP000195043">
    <property type="component" value="Unassembled WGS sequence"/>
</dbReference>
<name>A0A242A5S4_9ENTE</name>
<sequence>MRSIFLLELKEMKHSMIVFILSMLALIATCLTITWSVDTYIDLKENETQFIDVFGEGETDMYRVTYQGDFDVLERLFYTDALAMERKAVFEALRDHPDFTYTYTQNVGIFFFLENQMPHYNEAMIETVNESGVQLWGMHGDPLFFEQSSVNIDEGDVFSRGDYVIDEPDPLELPVVLGSGYKAYYQIGSQIDAAYTLELDHVTLVVKGFLEEGSSVTSHQGHKILLDHFMIVPAIETNYDPFLADGFDEVFLRTYRTDKLLDGRLAFPADKREHVLTAVREIFHQYQMYELALWSETEQAVSILSGLKQETLEFTQLSILIVFVTLSMSVIQVYYKVLRNRKKYSTFVLTGMKKFSLLSLMNLESILLIVATNVIYGICVIRLQERGETFGFTLLTVCIVLLFQFCLLIMQILIGYTRIYQVDMSSTLRQRE</sequence>
<dbReference type="AlphaFoldDB" id="A0A242A5S4"/>
<feature type="transmembrane region" description="Helical" evidence="1">
    <location>
        <begin position="317"/>
        <end position="335"/>
    </location>
</feature>
<organism evidence="2 3">
    <name type="scientific">Candidatus Enterococcus testudinis</name>
    <dbReference type="NCBI Taxonomy" id="1834191"/>
    <lineage>
        <taxon>Bacteria</taxon>
        <taxon>Bacillati</taxon>
        <taxon>Bacillota</taxon>
        <taxon>Bacilli</taxon>
        <taxon>Lactobacillales</taxon>
        <taxon>Enterococcaceae</taxon>
        <taxon>Enterococcus</taxon>
    </lineage>
</organism>
<comment type="caution">
    <text evidence="2">The sequence shown here is derived from an EMBL/GenBank/DDBJ whole genome shotgun (WGS) entry which is preliminary data.</text>
</comment>
<evidence type="ECO:0000256" key="1">
    <source>
        <dbReference type="SAM" id="Phobius"/>
    </source>
</evidence>
<dbReference type="OrthoDB" id="5022643at2"/>
<reference evidence="2 3" key="1">
    <citation type="submission" date="2017-05" db="EMBL/GenBank/DDBJ databases">
        <title>The Genome Sequence of Enterococcus sp. 8G7_MSG3316.</title>
        <authorList>
            <consortium name="The Broad Institute Genomics Platform"/>
            <consortium name="The Broad Institute Genomic Center for Infectious Diseases"/>
            <person name="Earl A."/>
            <person name="Manson A."/>
            <person name="Schwartman J."/>
            <person name="Gilmore M."/>
            <person name="Abouelleil A."/>
            <person name="Cao P."/>
            <person name="Chapman S."/>
            <person name="Cusick C."/>
            <person name="Shea T."/>
            <person name="Young S."/>
            <person name="Neafsey D."/>
            <person name="Nusbaum C."/>
            <person name="Birren B."/>
        </authorList>
    </citation>
    <scope>NUCLEOTIDE SEQUENCE [LARGE SCALE GENOMIC DNA]</scope>
    <source>
        <strain evidence="2 3">8G7_MSG3316</strain>
    </source>
</reference>
<evidence type="ECO:0000313" key="3">
    <source>
        <dbReference type="Proteomes" id="UP000195043"/>
    </source>
</evidence>
<dbReference type="STRING" id="1834191.A5886_001463"/>
<proteinExistence type="predicted"/>
<dbReference type="EMBL" id="NGKU01000001">
    <property type="protein sequence ID" value="OTN76386.1"/>
    <property type="molecule type" value="Genomic_DNA"/>
</dbReference>
<protein>
    <submittedName>
        <fullName evidence="2">Uncharacterized protein</fullName>
    </submittedName>
</protein>
<gene>
    <name evidence="2" type="ORF">A5886_001463</name>
</gene>
<keyword evidence="1" id="KW-0812">Transmembrane</keyword>
<evidence type="ECO:0000313" key="2">
    <source>
        <dbReference type="EMBL" id="OTN76386.1"/>
    </source>
</evidence>
<keyword evidence="1" id="KW-0472">Membrane</keyword>
<accession>A0A242A5S4</accession>
<keyword evidence="1" id="KW-1133">Transmembrane helix</keyword>
<feature type="transmembrane region" description="Helical" evidence="1">
    <location>
        <begin position="355"/>
        <end position="378"/>
    </location>
</feature>
<dbReference type="RefSeq" id="WP_086274341.1">
    <property type="nucleotide sequence ID" value="NZ_NGKU01000001.1"/>
</dbReference>